<keyword evidence="3" id="KW-1185">Reference proteome</keyword>
<feature type="transmembrane region" description="Helical" evidence="1">
    <location>
        <begin position="174"/>
        <end position="198"/>
    </location>
</feature>
<dbReference type="EMBL" id="CP060009">
    <property type="protein sequence ID" value="QNH01726.1"/>
    <property type="molecule type" value="Genomic_DNA"/>
</dbReference>
<protein>
    <recommendedName>
        <fullName evidence="4">Restriction endonuclease type IV Mrr domain-containing protein</fullName>
    </recommendedName>
</protein>
<proteinExistence type="predicted"/>
<reference evidence="2 3" key="1">
    <citation type="journal article" date="2020" name="Microbiol. Resour. Announc.">
        <title>Complete genome sequences of four natural Pseudomonas isolates that catabolize a wide range of aromatic compounds relevant to lignin valorization.</title>
        <authorList>
            <person name="Hatmaker E.A."/>
            <person name="Presley G."/>
            <person name="Cannon O."/>
            <person name="Guss A.M."/>
            <person name="Elkins J.G."/>
        </authorList>
    </citation>
    <scope>NUCLEOTIDE SEQUENCE [LARGE SCALE GENOMIC DNA]</scope>
    <source>
        <strain evidence="2 3">B10D7D</strain>
    </source>
</reference>
<accession>A0ABX6SJX5</accession>
<feature type="transmembrane region" description="Helical" evidence="1">
    <location>
        <begin position="140"/>
        <end position="162"/>
    </location>
</feature>
<sequence length="332" mass="36708">MDGYIQTAIGVAVSVIFFLIGYRQTIGARKERVGSANRAVYKALLRRLVLEDYSPKIDDVNRLIEGKAHEFRVSPGDLHPDEQVLNQVFAEIFDNDFIAPEKRSEIEARVSSAFDQLNKGKQKLNEARLSSPDIEKRKTLLVVMLGVLASLMGALFSLVLIVGKDFPSTDDITAFRSLAPIIAVFAASLVSVVAIAFVKRLREAPEELPSRVAAATEGALLEHEVATLLAKLEVPFEIEPKIGLLRPDFVINLGGKRVAIETKSWRSAPPLSVVARTVRYLQELLKNGSVDLAVLVTRARIPRHEAITGSDNIQIIAMKDFADWLKSQRRST</sequence>
<feature type="transmembrane region" description="Helical" evidence="1">
    <location>
        <begin position="6"/>
        <end position="22"/>
    </location>
</feature>
<organism evidence="2 3">
    <name type="scientific">Pseudomonas sediminis</name>
    <dbReference type="NCBI Taxonomy" id="1691904"/>
    <lineage>
        <taxon>Bacteria</taxon>
        <taxon>Pseudomonadati</taxon>
        <taxon>Pseudomonadota</taxon>
        <taxon>Gammaproteobacteria</taxon>
        <taxon>Pseudomonadales</taxon>
        <taxon>Pseudomonadaceae</taxon>
        <taxon>Pseudomonas</taxon>
    </lineage>
</organism>
<evidence type="ECO:0000313" key="2">
    <source>
        <dbReference type="EMBL" id="QNH01726.1"/>
    </source>
</evidence>
<name>A0ABX6SJX5_9PSED</name>
<evidence type="ECO:0000256" key="1">
    <source>
        <dbReference type="SAM" id="Phobius"/>
    </source>
</evidence>
<keyword evidence="1" id="KW-1133">Transmembrane helix</keyword>
<dbReference type="RefSeq" id="WP_179543660.1">
    <property type="nucleotide sequence ID" value="NZ_CP060009.1"/>
</dbReference>
<keyword evidence="1" id="KW-0472">Membrane</keyword>
<evidence type="ECO:0008006" key="4">
    <source>
        <dbReference type="Google" id="ProtNLM"/>
    </source>
</evidence>
<dbReference type="Proteomes" id="UP000515254">
    <property type="component" value="Chromosome"/>
</dbReference>
<evidence type="ECO:0000313" key="3">
    <source>
        <dbReference type="Proteomes" id="UP000515254"/>
    </source>
</evidence>
<keyword evidence="1" id="KW-0812">Transmembrane</keyword>
<gene>
    <name evidence="2" type="ORF">HNQ25_03065</name>
</gene>